<evidence type="ECO:0000313" key="3">
    <source>
        <dbReference type="Proteomes" id="UP001597237"/>
    </source>
</evidence>
<feature type="transmembrane region" description="Helical" evidence="1">
    <location>
        <begin position="113"/>
        <end position="132"/>
    </location>
</feature>
<evidence type="ECO:0000313" key="2">
    <source>
        <dbReference type="EMBL" id="MFD1785241.1"/>
    </source>
</evidence>
<accession>A0ABW4N5B3</accession>
<dbReference type="RefSeq" id="WP_377282193.1">
    <property type="nucleotide sequence ID" value="NZ_JBHRSI010000005.1"/>
</dbReference>
<proteinExistence type="predicted"/>
<feature type="transmembrane region" description="Helical" evidence="1">
    <location>
        <begin position="89"/>
        <end position="107"/>
    </location>
</feature>
<feature type="transmembrane region" description="Helical" evidence="1">
    <location>
        <begin position="19"/>
        <end position="35"/>
    </location>
</feature>
<dbReference type="Proteomes" id="UP001597237">
    <property type="component" value="Unassembled WGS sequence"/>
</dbReference>
<gene>
    <name evidence="2" type="ORF">ACFSC0_17705</name>
</gene>
<organism evidence="2 3">
    <name type="scientific">Phenylobacterium terrae</name>
    <dbReference type="NCBI Taxonomy" id="2665495"/>
    <lineage>
        <taxon>Bacteria</taxon>
        <taxon>Pseudomonadati</taxon>
        <taxon>Pseudomonadota</taxon>
        <taxon>Alphaproteobacteria</taxon>
        <taxon>Caulobacterales</taxon>
        <taxon>Caulobacteraceae</taxon>
        <taxon>Phenylobacterium</taxon>
    </lineage>
</organism>
<feature type="transmembrane region" description="Helical" evidence="1">
    <location>
        <begin position="41"/>
        <end position="62"/>
    </location>
</feature>
<evidence type="ECO:0008006" key="4">
    <source>
        <dbReference type="Google" id="ProtNLM"/>
    </source>
</evidence>
<protein>
    <recommendedName>
        <fullName evidence="4">PH domain-containing protein</fullName>
    </recommendedName>
</protein>
<sequence>MSVNDTTTYLTSPGRTQRLALIMALGLLASNLFAMRSAETLAPMIVALSCVLAPIAALTGLLPRRALVPPVIIEANVVYRPLPERWVRMWMLAAPACWLLAAPLAIAVHENGVFVAVGVALVVLIVALELLARVRLEGVSFSVDEGGVYCASTMRRPVPWTAIRGVRPVGRGDSGALVIETGRPRDYVQAWLAVLAPSRQVRLSLADLTPEERRLIVERVLRRLERSRKGQPAFAK</sequence>
<comment type="caution">
    <text evidence="2">The sequence shown here is derived from an EMBL/GenBank/DDBJ whole genome shotgun (WGS) entry which is preliminary data.</text>
</comment>
<name>A0ABW4N5B3_9CAUL</name>
<keyword evidence="1" id="KW-0472">Membrane</keyword>
<keyword evidence="1" id="KW-1133">Transmembrane helix</keyword>
<keyword evidence="1" id="KW-0812">Transmembrane</keyword>
<reference evidence="3" key="1">
    <citation type="journal article" date="2019" name="Int. J. Syst. Evol. Microbiol.">
        <title>The Global Catalogue of Microorganisms (GCM) 10K type strain sequencing project: providing services to taxonomists for standard genome sequencing and annotation.</title>
        <authorList>
            <consortium name="The Broad Institute Genomics Platform"/>
            <consortium name="The Broad Institute Genome Sequencing Center for Infectious Disease"/>
            <person name="Wu L."/>
            <person name="Ma J."/>
        </authorList>
    </citation>
    <scope>NUCLEOTIDE SEQUENCE [LARGE SCALE GENOMIC DNA]</scope>
    <source>
        <strain evidence="3">DFY28</strain>
    </source>
</reference>
<evidence type="ECO:0000256" key="1">
    <source>
        <dbReference type="SAM" id="Phobius"/>
    </source>
</evidence>
<keyword evidence="3" id="KW-1185">Reference proteome</keyword>
<dbReference type="EMBL" id="JBHUEY010000006">
    <property type="protein sequence ID" value="MFD1785241.1"/>
    <property type="molecule type" value="Genomic_DNA"/>
</dbReference>